<dbReference type="PROSITE" id="PS51211">
    <property type="entry name" value="VITELLOGENIN"/>
    <property type="match status" value="1"/>
</dbReference>
<evidence type="ECO:0000256" key="2">
    <source>
        <dbReference type="ARBA" id="ARBA00022448"/>
    </source>
</evidence>
<evidence type="ECO:0000256" key="7">
    <source>
        <dbReference type="ARBA" id="ARBA00023157"/>
    </source>
</evidence>
<evidence type="ECO:0000313" key="12">
    <source>
        <dbReference type="EMBL" id="WAR23152.1"/>
    </source>
</evidence>
<dbReference type="InterPro" id="IPR011030">
    <property type="entry name" value="Lipovitellin_superhlx_dom"/>
</dbReference>
<evidence type="ECO:0000256" key="4">
    <source>
        <dbReference type="ARBA" id="ARBA00022729"/>
    </source>
</evidence>
<gene>
    <name evidence="12" type="ORF">MAR_036821</name>
</gene>
<dbReference type="InterPro" id="IPR001747">
    <property type="entry name" value="Vitellogenin_N"/>
</dbReference>
<keyword evidence="4 10" id="KW-0732">Signal</keyword>
<feature type="chain" id="PRO_5047037513" evidence="10">
    <location>
        <begin position="18"/>
        <end position="2236"/>
    </location>
</feature>
<organism evidence="12 13">
    <name type="scientific">Mya arenaria</name>
    <name type="common">Soft-shell clam</name>
    <dbReference type="NCBI Taxonomy" id="6604"/>
    <lineage>
        <taxon>Eukaryota</taxon>
        <taxon>Metazoa</taxon>
        <taxon>Spiralia</taxon>
        <taxon>Lophotrochozoa</taxon>
        <taxon>Mollusca</taxon>
        <taxon>Bivalvia</taxon>
        <taxon>Autobranchia</taxon>
        <taxon>Heteroconchia</taxon>
        <taxon>Euheterodonta</taxon>
        <taxon>Imparidentia</taxon>
        <taxon>Neoheterodontei</taxon>
        <taxon>Myida</taxon>
        <taxon>Myoidea</taxon>
        <taxon>Myidae</taxon>
        <taxon>Mya</taxon>
    </lineage>
</organism>
<keyword evidence="8" id="KW-0325">Glycoprotein</keyword>
<dbReference type="Proteomes" id="UP001164746">
    <property type="component" value="Chromosome 13"/>
</dbReference>
<dbReference type="InterPro" id="IPR015255">
    <property type="entry name" value="Vitellinogen_open_b-sht"/>
</dbReference>
<keyword evidence="3" id="KW-0964">Secreted</keyword>
<dbReference type="PANTHER" id="PTHR23345:SF15">
    <property type="entry name" value="VITELLOGENIN 1-RELATED"/>
    <property type="match status" value="1"/>
</dbReference>
<keyword evidence="2" id="KW-0813">Transport</keyword>
<evidence type="ECO:0000256" key="10">
    <source>
        <dbReference type="SAM" id="SignalP"/>
    </source>
</evidence>
<feature type="domain" description="Vitellogenin" evidence="11">
    <location>
        <begin position="1"/>
        <end position="627"/>
    </location>
</feature>
<dbReference type="SMART" id="SM00638">
    <property type="entry name" value="LPD_N"/>
    <property type="match status" value="1"/>
</dbReference>
<dbReference type="SMART" id="SM01169">
    <property type="entry name" value="DUF1943"/>
    <property type="match status" value="1"/>
</dbReference>
<evidence type="ECO:0000256" key="8">
    <source>
        <dbReference type="ARBA" id="ARBA00023180"/>
    </source>
</evidence>
<keyword evidence="5" id="KW-0758">Storage protein</keyword>
<evidence type="ECO:0000256" key="9">
    <source>
        <dbReference type="PROSITE-ProRule" id="PRU00557"/>
    </source>
</evidence>
<protein>
    <submittedName>
        <fullName evidence="12">APLP-like protein</fullName>
    </submittedName>
</protein>
<dbReference type="Pfam" id="PF09172">
    <property type="entry name" value="Vit_open_b-sht"/>
    <property type="match status" value="1"/>
</dbReference>
<dbReference type="Gene3D" id="2.20.50.20">
    <property type="entry name" value="Lipovitellin. Chain A, domain 3"/>
    <property type="match status" value="1"/>
</dbReference>
<proteinExistence type="predicted"/>
<evidence type="ECO:0000256" key="6">
    <source>
        <dbReference type="ARBA" id="ARBA00023055"/>
    </source>
</evidence>
<accession>A0ABY7FLY9</accession>
<evidence type="ECO:0000259" key="11">
    <source>
        <dbReference type="PROSITE" id="PS51211"/>
    </source>
</evidence>
<evidence type="ECO:0000256" key="5">
    <source>
        <dbReference type="ARBA" id="ARBA00022761"/>
    </source>
</evidence>
<evidence type="ECO:0000256" key="1">
    <source>
        <dbReference type="ARBA" id="ARBA00004613"/>
    </source>
</evidence>
<name>A0ABY7FLY9_MYAAR</name>
<dbReference type="InterPro" id="IPR015819">
    <property type="entry name" value="Lipid_transp_b-sht_shell"/>
</dbReference>
<dbReference type="InterPro" id="IPR015817">
    <property type="entry name" value="Vitellinogen_open_b-sht_sub1"/>
</dbReference>
<keyword evidence="13" id="KW-1185">Reference proteome</keyword>
<dbReference type="Pfam" id="PF06448">
    <property type="entry name" value="DUF1081"/>
    <property type="match status" value="1"/>
</dbReference>
<keyword evidence="6" id="KW-0445">Lipid transport</keyword>
<dbReference type="InterPro" id="IPR015816">
    <property type="entry name" value="Vitellinogen_b-sht_N"/>
</dbReference>
<dbReference type="SUPFAM" id="SSF48431">
    <property type="entry name" value="Lipovitellin-phosvitin complex, superhelical domain"/>
    <property type="match status" value="1"/>
</dbReference>
<dbReference type="Pfam" id="PF01347">
    <property type="entry name" value="Vitellogenin_N"/>
    <property type="match status" value="1"/>
</dbReference>
<comment type="subcellular location">
    <subcellularLocation>
        <location evidence="1">Secreted</location>
    </subcellularLocation>
</comment>
<sequence length="2236" mass="247841">MGHTLFFILALVAGSQAGPIQEIQISDKCARQCTVSNQFNYEPGTTYEFTYETDIRTAVQGASEDHAGVHLTSKVYLDFASKCEMIMRLSDVKLSEHDPETSTMKPVSSPELADLEKQPLTVSFQDGTIEDLCLSQSDVAGTCETEYSSQDKGWYKQIIKKSKNLLGCTERHNGNSAVQGIPYQAKSGIQSIPIVKSTQECEQEIAKDTGRLNVATCREKHAFVPFSRQDSGAITHSTQTLTYVKEYASRPRAATVQSRTSLKFEHSNGNGLSAMGDIENKLTTICDVTSNGVTPETPNMFTSLVLSMKSMSAMDMNVVYKKIKTLKLCSSNNKRVIKFFMDAVPMTGTTESVKFMTQLITSGDVSGIEAEMWMTSLAFLQQPSVAMLNEVKDLLKVENLQEKAMLSVSSLVHSVCRNNPACENYIEVKKIISLLESKIAPSCSISGDYKMSLLALRAIGNAGFGTNAISTLEKCFRRTENPIEIRLSAIEAFRRIPCSTDKPILFEILGNTEEDSEVRIAAYKSIMECASDETISKVKIVLSKESVNQVGSYIWSHLTNLMETSDPHKQSIRSILEDDTLKQEFNMDKRKFSRNYEGSLFLEKINTGATVEGDLIWSSKSFIPRSGMFNLTVDLFGNAINLFEIGGRVEGLEYFLESYFGPNGYFSEKEVKSAVDETAVDLIKADKVSRIDKRMESVMDDLRGSLYMRVFGNELRYMNFKGLDSLLSQNSFNFLEVLMKLSNENDYQFTHSTMFIDSTIVIPTSSGFPLNLTVNGSATIDMKASGMVDVMKMASSPRSLDIHGIIRPSAAVVVSSVMGIDVLSNQVGVKMISTLHSSSAIQGKMSIVDGSILTAEFDLPDEKMDIISVKSEFYTMHRESERLQKMITSNRQSHSACSGPNLVKVAGLEICAEMSFPNASLVETAPYFPITGPMNAGITLYKRDIKMTGYKLEARSTHEDGTFDASIASPWKKGDFRGTLVNSKSEMGVSGRMNWDNTLRFNVNANLKLETSGPGRIIKPTISIDIPNFKSINMKGSMEYRPWTLLDTQMTIAGLTEISNKDKGMRFDATLTTGPKSTYTLSSSLQKTVYKKKIVYKPQISIRTPSTEVFAFGGTYTNVFGNSIDLNFVLDKVVAKPVSLSAKWRLKSYRRGRSLNYVNFAFESTPMYIKTKGKFDNRNMKTLAADIDLTYIIKGIARDNNFRLVSKVTHSHNSKALNSTATLRLNKNAMESNLQLQDESTTLKNLNGIWRIDIPGKKILMTHALKQSSENSYDLSSKVKVGRSENTFDASWKTPSAKAFTVSSNVQLDSMTPLKLEGDFNLDPAQYKIGGEIMRGSSKYSAQLSSEKLTATSVRCLADIVYPTRHIIGNFESSMANGRISSRSDLRWNADRDDSQRITVSGSGQYQDMSNMDGSLTVQYPSRTVSVNVKQTYTNKYLSHMDLKWGVSNSVSIDTVFGSIAARDGRDLIGSVKLSTPIQQLKSVELSLNHKIATTNYNTQVDLKFDTDDSISAELKVQRPINIRNIDAVLIAKAPSYGLKSSQANLQHSVTDGVSTVAKFNFNKQFLNADIHLTNNGNENDINLKGQLNFKSSMQNMKKGSILLEHSNNGRDVNTNALLQYNNKEYGLKSTITATMNGMNIATDGSVTITLPSNGVSLTWNHRNTKSNMQSTSELILNGNQYSLDIKSIHDMSLASGKVHSTLQINTPYRVMKETVLQIIHEHRSGHFDSVVNISNEGMTIVTVEGKYERSNNQVKSKFTTSNSLLGDDVSVILNADYSASPSKAHLELSISPSKIYSIDGTYRKETSGDMDISISANTPNNPAVILYGSRFVKKTGIESKLQLQYMSGKNIQLDSFHNPNEISLKFSSPFTSDFATNAMYKRTGNTLTTSAKIDAEPLLGAWLVSASFDINERLSGNVKLTTPIASVPYSQITFVSYMVDNKRQSSLSIEYLPGKTVRLDSKYSFQSVNDLAMSLEFSSPFDQMPYARVSINHVGDLRRFSNNGEIEYQRGKVMSIETRYSGVETKSGSLIIRSPFYEDISASFNYEGSLLDFKADVDMSCTSNVHVELKHNGNFKNFESSSHILVDNTKYGGSLNFKSSPGVEASLAIETPIRNARFSASHKGPLLSFSNQMELSVSDIGVFSSDFNVDLLSTINLSAIVKTPIRGFSDLRGSLTHEGYISKFQTQVELQRNQDIYFASTKVNTEPAFIAETLLKTPYKALREARISISQEWCD</sequence>
<comment type="caution">
    <text evidence="9">Lacks conserved residue(s) required for the propagation of feature annotation.</text>
</comment>
<dbReference type="EMBL" id="CP111024">
    <property type="protein sequence ID" value="WAR23152.1"/>
    <property type="molecule type" value="Genomic_DNA"/>
</dbReference>
<keyword evidence="7" id="KW-1015">Disulfide bond</keyword>
<reference evidence="12" key="1">
    <citation type="submission" date="2022-11" db="EMBL/GenBank/DDBJ databases">
        <title>Centuries of genome instability and evolution in soft-shell clam transmissible cancer (bioRxiv).</title>
        <authorList>
            <person name="Hart S.F.M."/>
            <person name="Yonemitsu M.A."/>
            <person name="Giersch R.M."/>
            <person name="Beal B.F."/>
            <person name="Arriagada G."/>
            <person name="Davis B.W."/>
            <person name="Ostrander E.A."/>
            <person name="Goff S.P."/>
            <person name="Metzger M.J."/>
        </authorList>
    </citation>
    <scope>NUCLEOTIDE SEQUENCE</scope>
    <source>
        <strain evidence="12">MELC-2E11</strain>
        <tissue evidence="12">Siphon/mantle</tissue>
    </source>
</reference>
<evidence type="ECO:0000313" key="13">
    <source>
        <dbReference type="Proteomes" id="UP001164746"/>
    </source>
</evidence>
<dbReference type="InterPro" id="IPR050733">
    <property type="entry name" value="Vitellogenin/Apolipophorin"/>
</dbReference>
<evidence type="ECO:0000256" key="3">
    <source>
        <dbReference type="ARBA" id="ARBA00022525"/>
    </source>
</evidence>
<feature type="signal peptide" evidence="10">
    <location>
        <begin position="1"/>
        <end position="17"/>
    </location>
</feature>
<dbReference type="Gene3D" id="1.25.10.20">
    <property type="entry name" value="Vitellinogen, superhelical"/>
    <property type="match status" value="1"/>
</dbReference>
<dbReference type="Gene3D" id="2.20.80.10">
    <property type="entry name" value="Lipovitellin-phosvitin complex, chain A, domain 4"/>
    <property type="match status" value="1"/>
</dbReference>
<dbReference type="PANTHER" id="PTHR23345">
    <property type="entry name" value="VITELLOGENIN-RELATED"/>
    <property type="match status" value="1"/>
</dbReference>
<dbReference type="InterPro" id="IPR009454">
    <property type="entry name" value="Lipid_transpt_open_b-sht"/>
</dbReference>
<dbReference type="Gene3D" id="2.30.230.10">
    <property type="entry name" value="Lipovitellin, beta-sheet shell regions, chain A"/>
    <property type="match status" value="2"/>
</dbReference>
<dbReference type="SUPFAM" id="SSF56968">
    <property type="entry name" value="Lipovitellin-phosvitin complex, beta-sheet shell regions"/>
    <property type="match status" value="2"/>
</dbReference>